<accession>A0A1V9DF09</accession>
<dbReference type="AlphaFoldDB" id="A0A1V9DF09"/>
<evidence type="ECO:0000313" key="2">
    <source>
        <dbReference type="Proteomes" id="UP000192769"/>
    </source>
</evidence>
<evidence type="ECO:0000313" key="1">
    <source>
        <dbReference type="EMBL" id="OQP32388.1"/>
    </source>
</evidence>
<name>A0A1V9DF09_9GAMM</name>
<sequence length="233" mass="25733">MNTIPSQMLSELTRTEPSARIDLWEADLTATGGKRYFFCNEQNELGKAVIWQKRRYRPYPVRMEECGMSGRGPAARPSVVVSNLYGIVTGLAEAHQSLVGAAVIRRTVCARFLDAENFRRGNPDADPQQEVVSRYVIEQLAELTSLTARFILAVPTETEGLLCPGRIMLSDLCPWEYRSADCGYTGPAIADSNGHPVKDAAQDHCGNCAAGCRLRHNTRRFGGFLSLNTYSAE</sequence>
<dbReference type="GO" id="GO:0030430">
    <property type="term" value="C:host cell cytoplasm"/>
    <property type="evidence" value="ECO:0007669"/>
    <property type="project" value="InterPro"/>
</dbReference>
<protein>
    <submittedName>
        <fullName evidence="1">Phage minor tail protein L</fullName>
    </submittedName>
</protein>
<proteinExistence type="predicted"/>
<reference evidence="1 2" key="1">
    <citation type="submission" date="2017-02" db="EMBL/GenBank/DDBJ databases">
        <title>Whole genome shotgun sequence of Pantoea agglomerans strain AS1 isolated from a cycad, Zamia floridana in Central Florida, USA.</title>
        <authorList>
            <person name="Lata P."/>
            <person name="Govindarajan S."/>
            <person name="Qi F."/>
            <person name="Li J.-L."/>
            <person name="Maurya S.K."/>
            <person name="Sahoo M.K."/>
        </authorList>
    </citation>
    <scope>NUCLEOTIDE SEQUENCE [LARGE SCALE GENOMIC DNA]</scope>
    <source>
        <strain evidence="1 2">AS1</strain>
    </source>
</reference>
<keyword evidence="2" id="KW-1185">Reference proteome</keyword>
<dbReference type="NCBIfam" id="TIGR01600">
    <property type="entry name" value="phage_tail_L"/>
    <property type="match status" value="1"/>
</dbReference>
<dbReference type="GO" id="GO:0046718">
    <property type="term" value="P:symbiont entry into host cell"/>
    <property type="evidence" value="ECO:0007669"/>
    <property type="project" value="InterPro"/>
</dbReference>
<dbReference type="Proteomes" id="UP000192769">
    <property type="component" value="Unassembled WGS sequence"/>
</dbReference>
<dbReference type="RefSeq" id="WP_081140181.1">
    <property type="nucleotide sequence ID" value="NZ_MWUE01000022.1"/>
</dbReference>
<dbReference type="InterPro" id="IPR006487">
    <property type="entry name" value="Phage_lambda_L"/>
</dbReference>
<gene>
    <name evidence="1" type="ORF">B2J69_14035</name>
</gene>
<organism evidence="1 2">
    <name type="scientific">Pantoea latae</name>
    <dbReference type="NCBI Taxonomy" id="1964541"/>
    <lineage>
        <taxon>Bacteria</taxon>
        <taxon>Pseudomonadati</taxon>
        <taxon>Pseudomonadota</taxon>
        <taxon>Gammaproteobacteria</taxon>
        <taxon>Enterobacterales</taxon>
        <taxon>Erwiniaceae</taxon>
        <taxon>Pantoea</taxon>
    </lineage>
</organism>
<dbReference type="OrthoDB" id="5673400at2"/>
<dbReference type="EMBL" id="MWUE01000022">
    <property type="protein sequence ID" value="OQP32388.1"/>
    <property type="molecule type" value="Genomic_DNA"/>
</dbReference>
<dbReference type="Pfam" id="PF05100">
    <property type="entry name" value="Phage_tail_L"/>
    <property type="match status" value="1"/>
</dbReference>
<comment type="caution">
    <text evidence="1">The sequence shown here is derived from an EMBL/GenBank/DDBJ whole genome shotgun (WGS) entry which is preliminary data.</text>
</comment>
<dbReference type="GO" id="GO:0051536">
    <property type="term" value="F:iron-sulfur cluster binding"/>
    <property type="evidence" value="ECO:0007669"/>
    <property type="project" value="InterPro"/>
</dbReference>